<organism evidence="2">
    <name type="scientific">uncultured Nocardioidaceae bacterium</name>
    <dbReference type="NCBI Taxonomy" id="253824"/>
    <lineage>
        <taxon>Bacteria</taxon>
        <taxon>Bacillati</taxon>
        <taxon>Actinomycetota</taxon>
        <taxon>Actinomycetes</taxon>
        <taxon>Propionibacteriales</taxon>
        <taxon>Nocardioidaceae</taxon>
        <taxon>environmental samples</taxon>
    </lineage>
</organism>
<feature type="region of interest" description="Disordered" evidence="1">
    <location>
        <begin position="355"/>
        <end position="382"/>
    </location>
</feature>
<protein>
    <submittedName>
        <fullName evidence="2">Decaprenyl-phosphate N-acetylglucosaminephosphotransferase</fullName>
        <ecNumber evidence="2">2.7.8.35</ecNumber>
    </submittedName>
</protein>
<dbReference type="EMBL" id="CADCUL010000091">
    <property type="protein sequence ID" value="CAA9372054.1"/>
    <property type="molecule type" value="Genomic_DNA"/>
</dbReference>
<feature type="region of interest" description="Disordered" evidence="1">
    <location>
        <begin position="1"/>
        <end position="127"/>
    </location>
</feature>
<proteinExistence type="predicted"/>
<keyword evidence="2" id="KW-0808">Transferase</keyword>
<name>A0A6J4N101_9ACTN</name>
<feature type="non-terminal residue" evidence="2">
    <location>
        <position position="382"/>
    </location>
</feature>
<feature type="compositionally biased region" description="Low complexity" evidence="1">
    <location>
        <begin position="280"/>
        <end position="289"/>
    </location>
</feature>
<feature type="compositionally biased region" description="Basic and acidic residues" evidence="1">
    <location>
        <begin position="356"/>
        <end position="382"/>
    </location>
</feature>
<feature type="compositionally biased region" description="Basic and acidic residues" evidence="1">
    <location>
        <begin position="68"/>
        <end position="80"/>
    </location>
</feature>
<feature type="region of interest" description="Disordered" evidence="1">
    <location>
        <begin position="244"/>
        <end position="315"/>
    </location>
</feature>
<evidence type="ECO:0000256" key="1">
    <source>
        <dbReference type="SAM" id="MobiDB-lite"/>
    </source>
</evidence>
<gene>
    <name evidence="2" type="ORF">AVDCRST_MAG21-1097</name>
</gene>
<feature type="compositionally biased region" description="Basic residues" evidence="1">
    <location>
        <begin position="36"/>
        <end position="52"/>
    </location>
</feature>
<dbReference type="AlphaFoldDB" id="A0A6J4N101"/>
<feature type="compositionally biased region" description="Basic residues" evidence="1">
    <location>
        <begin position="166"/>
        <end position="180"/>
    </location>
</feature>
<feature type="non-terminal residue" evidence="2">
    <location>
        <position position="1"/>
    </location>
</feature>
<feature type="compositionally biased region" description="Basic and acidic residues" evidence="1">
    <location>
        <begin position="151"/>
        <end position="165"/>
    </location>
</feature>
<sequence length="382" mass="41214">APVPAHRPRRACSDLSPGGRRARAGDEGRCLCARAGPRRARGAHPVLRRCRHDGRAGSGVPAGQSASADERVVRSTDSRRRPCHPHRRSDHLRRRGHGRRLRARRADEVRRPAHRGRHRGDPGRADPLAAVAGGGVGVHVRDGPVTGRPHHCVDHRGHGQRGELRRRARRAGRRRHRHRSRRVLRVCRLAGVRQRRHRGGERRGDSDRGACRRLLRLPAAQLLPGPDLHGRLGRPADRVHARRFGHQSHRSVPDVSYRPGGVRRHRKPADCPAPTDPAVRRLGGALRRSGACHHPADPGGAVAALPGQEASAPPVARDRSLAAAGGAGDVPVGESGGIRVGGDGALLGVVVGPRHLGHDGDRGPGDLRPARAQGDHQRRGDV</sequence>
<accession>A0A6J4N101</accession>
<evidence type="ECO:0000313" key="2">
    <source>
        <dbReference type="EMBL" id="CAA9372054.1"/>
    </source>
</evidence>
<feature type="region of interest" description="Disordered" evidence="1">
    <location>
        <begin position="145"/>
        <end position="180"/>
    </location>
</feature>
<dbReference type="GO" id="GO:0016740">
    <property type="term" value="F:transferase activity"/>
    <property type="evidence" value="ECO:0007669"/>
    <property type="project" value="UniProtKB-KW"/>
</dbReference>
<feature type="compositionally biased region" description="Basic residues" evidence="1">
    <location>
        <begin position="81"/>
        <end position="103"/>
    </location>
</feature>
<dbReference type="EC" id="2.7.8.35" evidence="2"/>
<reference evidence="2" key="1">
    <citation type="submission" date="2020-02" db="EMBL/GenBank/DDBJ databases">
        <authorList>
            <person name="Meier V. D."/>
        </authorList>
    </citation>
    <scope>NUCLEOTIDE SEQUENCE</scope>
    <source>
        <strain evidence="2">AVDCRST_MAG21</strain>
    </source>
</reference>
<feature type="compositionally biased region" description="Basic residues" evidence="1">
    <location>
        <begin position="1"/>
        <end position="10"/>
    </location>
</feature>